<reference evidence="11 12" key="1">
    <citation type="submission" date="2024-04" db="EMBL/GenBank/DDBJ databases">
        <title>Phyllosticta paracitricarpa is synonymous to the EU quarantine fungus P. citricarpa based on phylogenomic analyses.</title>
        <authorList>
            <consortium name="Lawrence Berkeley National Laboratory"/>
            <person name="Van Ingen-Buijs V.A."/>
            <person name="Van Westerhoven A.C."/>
            <person name="Haridas S."/>
            <person name="Skiadas P."/>
            <person name="Martin F."/>
            <person name="Groenewald J.Z."/>
            <person name="Crous P.W."/>
            <person name="Seidl M.F."/>
        </authorList>
    </citation>
    <scope>NUCLEOTIDE SEQUENCE [LARGE SCALE GENOMIC DNA]</scope>
    <source>
        <strain evidence="11 12">CBS 123371</strain>
    </source>
</reference>
<keyword evidence="12" id="KW-1185">Reference proteome</keyword>
<evidence type="ECO:0000256" key="2">
    <source>
        <dbReference type="ARBA" id="ARBA00022741"/>
    </source>
</evidence>
<proteinExistence type="predicted"/>
<evidence type="ECO:0000256" key="1">
    <source>
        <dbReference type="ARBA" id="ARBA00012552"/>
    </source>
</evidence>
<evidence type="ECO:0000313" key="12">
    <source>
        <dbReference type="Proteomes" id="UP001363622"/>
    </source>
</evidence>
<evidence type="ECO:0000256" key="3">
    <source>
        <dbReference type="ARBA" id="ARBA00022801"/>
    </source>
</evidence>
<keyword evidence="5" id="KW-0067">ATP-binding</keyword>
<evidence type="ECO:0000256" key="7">
    <source>
        <dbReference type="ARBA" id="ARBA00047984"/>
    </source>
</evidence>
<dbReference type="InterPro" id="IPR027417">
    <property type="entry name" value="P-loop_NTPase"/>
</dbReference>
<comment type="caution">
    <text evidence="11">The sequence shown here is derived from an EMBL/GenBank/DDBJ whole genome shotgun (WGS) entry which is preliminary data.</text>
</comment>
<comment type="catalytic activity">
    <reaction evidence="7">
        <text>ATP + H2O = ADP + phosphate + H(+)</text>
        <dbReference type="Rhea" id="RHEA:13065"/>
        <dbReference type="ChEBI" id="CHEBI:15377"/>
        <dbReference type="ChEBI" id="CHEBI:15378"/>
        <dbReference type="ChEBI" id="CHEBI:30616"/>
        <dbReference type="ChEBI" id="CHEBI:43474"/>
        <dbReference type="ChEBI" id="CHEBI:456216"/>
        <dbReference type="EC" id="3.6.4.13"/>
    </reaction>
</comment>
<dbReference type="PROSITE" id="PS51194">
    <property type="entry name" value="HELICASE_CTER"/>
    <property type="match status" value="1"/>
</dbReference>
<dbReference type="EMBL" id="JBBPHU010000006">
    <property type="protein sequence ID" value="KAK7516816.1"/>
    <property type="molecule type" value="Genomic_DNA"/>
</dbReference>
<dbReference type="Pfam" id="PF00271">
    <property type="entry name" value="Helicase_C"/>
    <property type="match status" value="1"/>
</dbReference>
<feature type="region of interest" description="Disordered" evidence="8">
    <location>
        <begin position="40"/>
        <end position="338"/>
    </location>
</feature>
<dbReference type="SMART" id="SM00490">
    <property type="entry name" value="HELICc"/>
    <property type="match status" value="1"/>
</dbReference>
<dbReference type="SMART" id="SM00487">
    <property type="entry name" value="DEXDc"/>
    <property type="match status" value="1"/>
</dbReference>
<dbReference type="Proteomes" id="UP001363622">
    <property type="component" value="Unassembled WGS sequence"/>
</dbReference>
<dbReference type="PANTHER" id="PTHR47960">
    <property type="entry name" value="DEAD-BOX ATP-DEPENDENT RNA HELICASE 50"/>
    <property type="match status" value="1"/>
</dbReference>
<dbReference type="InterPro" id="IPR014001">
    <property type="entry name" value="Helicase_ATP-bd"/>
</dbReference>
<dbReference type="SUPFAM" id="SSF52540">
    <property type="entry name" value="P-loop containing nucleoside triphosphate hydrolases"/>
    <property type="match status" value="1"/>
</dbReference>
<evidence type="ECO:0000256" key="6">
    <source>
        <dbReference type="ARBA" id="ARBA00022884"/>
    </source>
</evidence>
<feature type="compositionally biased region" description="Polar residues" evidence="8">
    <location>
        <begin position="58"/>
        <end position="74"/>
    </location>
</feature>
<feature type="compositionally biased region" description="Basic and acidic residues" evidence="8">
    <location>
        <begin position="451"/>
        <end position="471"/>
    </location>
</feature>
<dbReference type="Pfam" id="PF00270">
    <property type="entry name" value="DEAD"/>
    <property type="match status" value="1"/>
</dbReference>
<evidence type="ECO:0000256" key="4">
    <source>
        <dbReference type="ARBA" id="ARBA00022806"/>
    </source>
</evidence>
<keyword evidence="6" id="KW-0694">RNA-binding</keyword>
<keyword evidence="3 11" id="KW-0378">Hydrolase</keyword>
<accession>A0ABR1KL69</accession>
<dbReference type="Gene3D" id="3.40.50.300">
    <property type="entry name" value="P-loop containing nucleotide triphosphate hydrolases"/>
    <property type="match status" value="2"/>
</dbReference>
<protein>
    <recommendedName>
        <fullName evidence="1">RNA helicase</fullName>
        <ecNumber evidence="1">3.6.4.13</ecNumber>
    </recommendedName>
</protein>
<feature type="compositionally biased region" description="Polar residues" evidence="8">
    <location>
        <begin position="103"/>
        <end position="123"/>
    </location>
</feature>
<organism evidence="11 12">
    <name type="scientific">Phyllosticta citriasiana</name>
    <dbReference type="NCBI Taxonomy" id="595635"/>
    <lineage>
        <taxon>Eukaryota</taxon>
        <taxon>Fungi</taxon>
        <taxon>Dikarya</taxon>
        <taxon>Ascomycota</taxon>
        <taxon>Pezizomycotina</taxon>
        <taxon>Dothideomycetes</taxon>
        <taxon>Dothideomycetes incertae sedis</taxon>
        <taxon>Botryosphaeriales</taxon>
        <taxon>Phyllostictaceae</taxon>
        <taxon>Phyllosticta</taxon>
    </lineage>
</organism>
<dbReference type="InterPro" id="IPR001650">
    <property type="entry name" value="Helicase_C-like"/>
</dbReference>
<dbReference type="GO" id="GO:0016787">
    <property type="term" value="F:hydrolase activity"/>
    <property type="evidence" value="ECO:0007669"/>
    <property type="project" value="UniProtKB-KW"/>
</dbReference>
<evidence type="ECO:0000256" key="5">
    <source>
        <dbReference type="ARBA" id="ARBA00022840"/>
    </source>
</evidence>
<keyword evidence="2" id="KW-0547">Nucleotide-binding</keyword>
<dbReference type="PROSITE" id="PS51192">
    <property type="entry name" value="HELICASE_ATP_BIND_1"/>
    <property type="match status" value="1"/>
</dbReference>
<evidence type="ECO:0000259" key="10">
    <source>
        <dbReference type="PROSITE" id="PS51194"/>
    </source>
</evidence>
<feature type="domain" description="Helicase C-terminal" evidence="10">
    <location>
        <begin position="666"/>
        <end position="834"/>
    </location>
</feature>
<feature type="region of interest" description="Disordered" evidence="8">
    <location>
        <begin position="451"/>
        <end position="484"/>
    </location>
</feature>
<evidence type="ECO:0000259" key="9">
    <source>
        <dbReference type="PROSITE" id="PS51192"/>
    </source>
</evidence>
<sequence length="834" mass="94094">MLRASASALCPRCEVRGLFSSTRPTVTGALLQQSRFASKFTKRAPSRMTLSKRVGQANPKSRASRNSNPPTRSSWAAEPVRTKRPSFVDDDPFGKSDRPKSKPPTSFKSFDSKFTNGENSNTPRDAPSPSRGPRKDFAERKPFQRDEFSRGPRKDFAERKPFQRDEFSKGPRKDFAERKPIQRDEFSRGPRKDFAERKPIQRDEFSRGPRKDFAERKPIQRDDSFRGPRKPFQRDDSSRGPRKPFQRDDSFRGPRKDFGERKSFRRDDDSPGHLNRTEAPRDLVPPQRRERNRGGFERSKSAPPVGVGRSKFGAGTRHDRRQDPSSNGDLKRKSKGKEHFHALKMQQTLEPISYNRRTSIKDRISELDDFLYFDLLPEVQESIPSQGLPGVASVQPTPAQRVAIPALLGMDREKSSNMEQFLLAAETGSGKTLAYMVPIIDAMKRAELKEKQEEVAKEQEKQDKEDSKMFELEPPPLSGQENPNAGRPRVIILVPSAELVQQVGALAKSFSHTVKFRAALISAVFSPTRIRNTLFSPQGVDMVISTPHLLASIGESDPNIFSRVTHLVVDEADSLLDRSFSPLTTNIIDKSTPSLNQLIFCSATIPNSMDGYLRKHFPDTIRLVTPNIHAIPRRVQMAVVNVNQDPYRGNKDLACAETLHQIAKSQVEHWDEEREVAPTKRIIVFVNEREKSVEVAEYLKKKGFDAVALNRDAGMERQAQVLAEFGSSLYIDKREIKKKSDEEKAASPVATPSKFPNTKILVATDLGSRGIDTTAVRHVVLYDVPHTTIDFIHRIGRTGRMGRRGRAIVLLGKGDRADVVKEVRETMFKGQALI</sequence>
<name>A0ABR1KL69_9PEZI</name>
<feature type="domain" description="Helicase ATP-binding" evidence="9">
    <location>
        <begin position="412"/>
        <end position="623"/>
    </location>
</feature>
<evidence type="ECO:0000313" key="11">
    <source>
        <dbReference type="EMBL" id="KAK7516816.1"/>
    </source>
</evidence>
<feature type="compositionally biased region" description="Basic and acidic residues" evidence="8">
    <location>
        <begin position="133"/>
        <end position="300"/>
    </location>
</feature>
<evidence type="ECO:0000256" key="8">
    <source>
        <dbReference type="SAM" id="MobiDB-lite"/>
    </source>
</evidence>
<dbReference type="EC" id="3.6.4.13" evidence="1"/>
<dbReference type="InterPro" id="IPR011545">
    <property type="entry name" value="DEAD/DEAH_box_helicase_dom"/>
</dbReference>
<keyword evidence="4" id="KW-0347">Helicase</keyword>
<gene>
    <name evidence="11" type="ORF">IWZ03DRAFT_379129</name>
</gene>